<feature type="compositionally biased region" description="Basic and acidic residues" evidence="1">
    <location>
        <begin position="1"/>
        <end position="21"/>
    </location>
</feature>
<evidence type="ECO:0000313" key="2">
    <source>
        <dbReference type="EMBL" id="GBG83777.1"/>
    </source>
</evidence>
<feature type="compositionally biased region" description="Basic and acidic residues" evidence="1">
    <location>
        <begin position="195"/>
        <end position="207"/>
    </location>
</feature>
<proteinExistence type="predicted"/>
<evidence type="ECO:0000313" key="3">
    <source>
        <dbReference type="Proteomes" id="UP000265515"/>
    </source>
</evidence>
<dbReference type="EMBL" id="BFEA01000451">
    <property type="protein sequence ID" value="GBG83777.1"/>
    <property type="molecule type" value="Genomic_DNA"/>
</dbReference>
<organism evidence="2 3">
    <name type="scientific">Chara braunii</name>
    <name type="common">Braun's stonewort</name>
    <dbReference type="NCBI Taxonomy" id="69332"/>
    <lineage>
        <taxon>Eukaryota</taxon>
        <taxon>Viridiplantae</taxon>
        <taxon>Streptophyta</taxon>
        <taxon>Charophyceae</taxon>
        <taxon>Charales</taxon>
        <taxon>Characeae</taxon>
        <taxon>Chara</taxon>
    </lineage>
</organism>
<protein>
    <submittedName>
        <fullName evidence="2">Uncharacterized protein</fullName>
    </submittedName>
</protein>
<dbReference type="AlphaFoldDB" id="A0A388LN72"/>
<reference evidence="2 3" key="1">
    <citation type="journal article" date="2018" name="Cell">
        <title>The Chara Genome: Secondary Complexity and Implications for Plant Terrestrialization.</title>
        <authorList>
            <person name="Nishiyama T."/>
            <person name="Sakayama H."/>
            <person name="Vries J.D."/>
            <person name="Buschmann H."/>
            <person name="Saint-Marcoux D."/>
            <person name="Ullrich K.K."/>
            <person name="Haas F.B."/>
            <person name="Vanderstraeten L."/>
            <person name="Becker D."/>
            <person name="Lang D."/>
            <person name="Vosolsobe S."/>
            <person name="Rombauts S."/>
            <person name="Wilhelmsson P.K.I."/>
            <person name="Janitza P."/>
            <person name="Kern R."/>
            <person name="Heyl A."/>
            <person name="Rumpler F."/>
            <person name="Villalobos L.I.A.C."/>
            <person name="Clay J.M."/>
            <person name="Skokan R."/>
            <person name="Toyoda A."/>
            <person name="Suzuki Y."/>
            <person name="Kagoshima H."/>
            <person name="Schijlen E."/>
            <person name="Tajeshwar N."/>
            <person name="Catarino B."/>
            <person name="Hetherington A.J."/>
            <person name="Saltykova A."/>
            <person name="Bonnot C."/>
            <person name="Breuninger H."/>
            <person name="Symeonidi A."/>
            <person name="Radhakrishnan G.V."/>
            <person name="Van Nieuwerburgh F."/>
            <person name="Deforce D."/>
            <person name="Chang C."/>
            <person name="Karol K.G."/>
            <person name="Hedrich R."/>
            <person name="Ulvskov P."/>
            <person name="Glockner G."/>
            <person name="Delwiche C.F."/>
            <person name="Petrasek J."/>
            <person name="Van de Peer Y."/>
            <person name="Friml J."/>
            <person name="Beilby M."/>
            <person name="Dolan L."/>
            <person name="Kohara Y."/>
            <person name="Sugano S."/>
            <person name="Fujiyama A."/>
            <person name="Delaux P.-M."/>
            <person name="Quint M."/>
            <person name="TheiBen G."/>
            <person name="Hagemann M."/>
            <person name="Harholt J."/>
            <person name="Dunand C."/>
            <person name="Zachgo S."/>
            <person name="Langdale J."/>
            <person name="Maumus F."/>
            <person name="Straeten D.V.D."/>
            <person name="Gould S.B."/>
            <person name="Rensing S.A."/>
        </authorList>
    </citation>
    <scope>NUCLEOTIDE SEQUENCE [LARGE SCALE GENOMIC DNA]</scope>
    <source>
        <strain evidence="2 3">S276</strain>
    </source>
</reference>
<name>A0A388LN72_CHABU</name>
<gene>
    <name evidence="2" type="ORF">CBR_g37577</name>
</gene>
<comment type="caution">
    <text evidence="2">The sequence shown here is derived from an EMBL/GenBank/DDBJ whole genome shotgun (WGS) entry which is preliminary data.</text>
</comment>
<feature type="compositionally biased region" description="Basic and acidic residues" evidence="1">
    <location>
        <begin position="39"/>
        <end position="48"/>
    </location>
</feature>
<feature type="region of interest" description="Disordered" evidence="1">
    <location>
        <begin position="1"/>
        <end position="102"/>
    </location>
</feature>
<feature type="region of interest" description="Disordered" evidence="1">
    <location>
        <begin position="184"/>
        <end position="207"/>
    </location>
</feature>
<accession>A0A388LN72</accession>
<sequence length="207" mass="24205">MKRKVLEEEMRWEMEQTRQELEFEEDQLAPSSSARPPRKRVEQTRQDLEFEEDRLAPSSSARPPRKRSLVTPRTPSRSRRAKQPQSGIRIEEPSTPRTPVTRSRAKKNLIIDNESLIDGWRDITKKDTNTNVVDLCMSMRGYLRTRPMSELQCLCDEESITYVTREKDTKAPISAKMQEAMLRTNVRSDEEEEQEVKPGRNLDIDDN</sequence>
<evidence type="ECO:0000256" key="1">
    <source>
        <dbReference type="SAM" id="MobiDB-lite"/>
    </source>
</evidence>
<dbReference type="Proteomes" id="UP000265515">
    <property type="component" value="Unassembled WGS sequence"/>
</dbReference>
<dbReference type="Gramene" id="GBG83777">
    <property type="protein sequence ID" value="GBG83777"/>
    <property type="gene ID" value="CBR_g37577"/>
</dbReference>
<keyword evidence="3" id="KW-1185">Reference proteome</keyword>